<dbReference type="EMBL" id="JAGTPW010000017">
    <property type="protein sequence ID" value="MBR8644800.1"/>
    <property type="molecule type" value="Genomic_DNA"/>
</dbReference>
<evidence type="ECO:0000313" key="2">
    <source>
        <dbReference type="Proteomes" id="UP000680045"/>
    </source>
</evidence>
<sequence>MNHVSEAQWVAYLADEIPEALKIEYENHLYSCDKCLSVYMEAMEKKKQVLTLKDLILQVQSWTRLVD</sequence>
<accession>A0A941FNK1</accession>
<dbReference type="Proteomes" id="UP000680045">
    <property type="component" value="Unassembled WGS sequence"/>
</dbReference>
<organism evidence="1 2">
    <name type="scientific">Peribacillus frigoritolerans</name>
    <dbReference type="NCBI Taxonomy" id="450367"/>
    <lineage>
        <taxon>Bacteria</taxon>
        <taxon>Bacillati</taxon>
        <taxon>Bacillota</taxon>
        <taxon>Bacilli</taxon>
        <taxon>Bacillales</taxon>
        <taxon>Bacillaceae</taxon>
        <taxon>Peribacillus</taxon>
    </lineage>
</organism>
<dbReference type="AlphaFoldDB" id="A0A941FNK1"/>
<name>A0A941FNK1_9BACI</name>
<comment type="caution">
    <text evidence="1">The sequence shown here is derived from an EMBL/GenBank/DDBJ whole genome shotgun (WGS) entry which is preliminary data.</text>
</comment>
<reference evidence="1" key="1">
    <citation type="submission" date="2021-04" db="EMBL/GenBank/DDBJ databases">
        <title>Whole genome sequencing of Enterococci isolates from hospitalized patients.</title>
        <authorList>
            <person name="Ogoti B.M."/>
            <person name="Onyambu F.G."/>
        </authorList>
    </citation>
    <scope>NUCLEOTIDE SEQUENCE</scope>
    <source>
        <strain evidence="1">242</strain>
    </source>
</reference>
<evidence type="ECO:0000313" key="1">
    <source>
        <dbReference type="EMBL" id="MBR8644800.1"/>
    </source>
</evidence>
<gene>
    <name evidence="1" type="ORF">KEH51_11450</name>
</gene>
<evidence type="ECO:0008006" key="3">
    <source>
        <dbReference type="Google" id="ProtNLM"/>
    </source>
</evidence>
<proteinExistence type="predicted"/>
<protein>
    <recommendedName>
        <fullName evidence="3">Zinc-finger domain-containing protein</fullName>
    </recommendedName>
</protein>